<protein>
    <submittedName>
        <fullName evidence="1">Uncharacterized protein</fullName>
    </submittedName>
</protein>
<name>A0A0U0ZMU5_9MYCO</name>
<dbReference type="Proteomes" id="UP000045782">
    <property type="component" value="Unassembled WGS sequence"/>
</dbReference>
<evidence type="ECO:0000313" key="1">
    <source>
        <dbReference type="EMBL" id="CPV50473.1"/>
    </source>
</evidence>
<gene>
    <name evidence="1" type="ORF">ERS075579_02157</name>
</gene>
<dbReference type="InterPro" id="IPR025291">
    <property type="entry name" value="DUF4153"/>
</dbReference>
<dbReference type="AlphaFoldDB" id="A0A0U0ZMU5"/>
<proteinExistence type="predicted"/>
<reference evidence="1 2" key="1">
    <citation type="submission" date="2015-03" db="EMBL/GenBank/DDBJ databases">
        <authorList>
            <person name="Murphy D."/>
        </authorList>
    </citation>
    <scope>NUCLEOTIDE SEQUENCE [LARGE SCALE GENOMIC DNA]</scope>
    <source>
        <strain evidence="1 2">PAP088</strain>
    </source>
</reference>
<sequence>MTTGSTVPSPYPYPIPGAPVPGAPAGPPVPRPPVPIFGPPTKFLTAWPRDIRSKMTQGALLSGIGAGLVAALCWRSSLPGLGWTLTALAVALAAFATQKVRWTPTRIGAVGLALCLAVVPTVRDADWLVALCVLTSLALCIYALAPARTWTGLVYGQLVMVRAPLRVAGWMRRGTRTMSRGRKVSPDRVAIVVLVTVALVVAFGALLADADARFSALVTGVLPFMSVGDMIGRVIVGVLVGGFALAAIYVLSMPPAFDRLAPTEPKRLPRWEWSLPLAALNLLFIAFVGVQISVLFGGDEHVQVTEGLTYAEYARQGFWQLLFVTILVLGVIAVAIRVAGREEARDRLFLRVLIGGLCLTTLVIVASAIHRMSLYENAYGYSVERLLVRWIELGLGLVLVLILVAGIRMSARWLPTAVVAVGAFGMLGLAIFNPESYVAQRNVQFFEQTGKIDQWYMGSLSSDAFAATKSLPEDVRDCVQGKIAYHLRETAPWYEYNVSRAKLRSAEVKAASCNVDQSMPGR</sequence>
<dbReference type="RefSeq" id="WP_016892723.1">
    <property type="nucleotide sequence ID" value="NZ_CSWP01000004.1"/>
</dbReference>
<accession>A0A0U0ZMU5</accession>
<evidence type="ECO:0000313" key="2">
    <source>
        <dbReference type="Proteomes" id="UP000045782"/>
    </source>
</evidence>
<dbReference type="Pfam" id="PF13687">
    <property type="entry name" value="DUF4153"/>
    <property type="match status" value="1"/>
</dbReference>
<organism evidence="1 2">
    <name type="scientific">Mycobacteroides abscessus</name>
    <dbReference type="NCBI Taxonomy" id="36809"/>
    <lineage>
        <taxon>Bacteria</taxon>
        <taxon>Bacillati</taxon>
        <taxon>Actinomycetota</taxon>
        <taxon>Actinomycetes</taxon>
        <taxon>Mycobacteriales</taxon>
        <taxon>Mycobacteriaceae</taxon>
        <taxon>Mycobacteroides</taxon>
    </lineage>
</organism>
<dbReference type="EMBL" id="CSWP01000004">
    <property type="protein sequence ID" value="CPV50473.1"/>
    <property type="molecule type" value="Genomic_DNA"/>
</dbReference>